<name>A0A9P4IBI9_9PEZI</name>
<dbReference type="GO" id="GO:0032389">
    <property type="term" value="C:MutLalpha complex"/>
    <property type="evidence" value="ECO:0007669"/>
    <property type="project" value="TreeGrafter"/>
</dbReference>
<dbReference type="InterPro" id="IPR002099">
    <property type="entry name" value="MutL/Mlh/PMS"/>
</dbReference>
<dbReference type="OrthoDB" id="10263226at2759"/>
<reference evidence="4" key="1">
    <citation type="journal article" date="2020" name="Stud. Mycol.">
        <title>101 Dothideomycetes genomes: a test case for predicting lifestyles and emergence of pathogens.</title>
        <authorList>
            <person name="Haridas S."/>
            <person name="Albert R."/>
            <person name="Binder M."/>
            <person name="Bloem J."/>
            <person name="Labutti K."/>
            <person name="Salamov A."/>
            <person name="Andreopoulos B."/>
            <person name="Baker S."/>
            <person name="Barry K."/>
            <person name="Bills G."/>
            <person name="Bluhm B."/>
            <person name="Cannon C."/>
            <person name="Castanera R."/>
            <person name="Culley D."/>
            <person name="Daum C."/>
            <person name="Ezra D."/>
            <person name="Gonzalez J."/>
            <person name="Henrissat B."/>
            <person name="Kuo A."/>
            <person name="Liang C."/>
            <person name="Lipzen A."/>
            <person name="Lutzoni F."/>
            <person name="Magnuson J."/>
            <person name="Mondo S."/>
            <person name="Nolan M."/>
            <person name="Ohm R."/>
            <person name="Pangilinan J."/>
            <person name="Park H.-J."/>
            <person name="Ramirez L."/>
            <person name="Alfaro M."/>
            <person name="Sun H."/>
            <person name="Tritt A."/>
            <person name="Yoshinaga Y."/>
            <person name="Zwiers L.-H."/>
            <person name="Turgeon B."/>
            <person name="Goodwin S."/>
            <person name="Spatafora J."/>
            <person name="Crous P."/>
            <person name="Grigoriev I."/>
        </authorList>
    </citation>
    <scope>NUCLEOTIDE SEQUENCE</scope>
    <source>
        <strain evidence="4">CBS 133067</strain>
    </source>
</reference>
<comment type="caution">
    <text evidence="4">The sequence shown here is derived from an EMBL/GenBank/DDBJ whole genome shotgun (WGS) entry which is preliminary data.</text>
</comment>
<evidence type="ECO:0000256" key="1">
    <source>
        <dbReference type="ARBA" id="ARBA00006082"/>
    </source>
</evidence>
<keyword evidence="2" id="KW-0227">DNA damage</keyword>
<dbReference type="Proteomes" id="UP000799772">
    <property type="component" value="Unassembled WGS sequence"/>
</dbReference>
<sequence length="353" mass="38215">MASDAAAATVKPLSASLVRHIGSSQSLTEPSSVVKELIDNALDARASSISIEISPNTVDFIQVRDNGHGIAPEDRQLVARRHCTSKIRDIDDLKKVGGTSLGFRGVALASIAAMSSALAITTRVEGEEVAIKLHIGKDGEVEREERVSQAAGTTVRATQFLDTLPVRKQTALKNTSKELAEVRRLLQAYALARPTVRISFRVTKAKSEKGNFTYAPKTNASVEDAVFKVVGKDCASQCGWSVWEGDGFVIQACLPRPDAQLSNISNVGSFISIDGRPVSAVRGIPKEITRLFKEKLRAVHTRLQEVKHPFSCLKINCPPESYDPNIEPAKDNVLFDNPDGLLTAVGQLLDVTY</sequence>
<dbReference type="GO" id="GO:0030983">
    <property type="term" value="F:mismatched DNA binding"/>
    <property type="evidence" value="ECO:0007669"/>
    <property type="project" value="InterPro"/>
</dbReference>
<dbReference type="GO" id="GO:0006298">
    <property type="term" value="P:mismatch repair"/>
    <property type="evidence" value="ECO:0007669"/>
    <property type="project" value="InterPro"/>
</dbReference>
<dbReference type="Pfam" id="PF13589">
    <property type="entry name" value="HATPase_c_3"/>
    <property type="match status" value="1"/>
</dbReference>
<dbReference type="InterPro" id="IPR038973">
    <property type="entry name" value="MutL/Mlh/Pms-like"/>
</dbReference>
<dbReference type="Pfam" id="PF01119">
    <property type="entry name" value="DNA_mis_repair"/>
    <property type="match status" value="1"/>
</dbReference>
<dbReference type="Gene3D" id="3.30.230.10">
    <property type="match status" value="1"/>
</dbReference>
<protein>
    <recommendedName>
        <fullName evidence="3">DNA mismatch repair protein S5 domain-containing protein</fullName>
    </recommendedName>
</protein>
<comment type="similarity">
    <text evidence="1">Belongs to the DNA mismatch repair MutL/HexB family.</text>
</comment>
<dbReference type="InterPro" id="IPR036890">
    <property type="entry name" value="HATPase_C_sf"/>
</dbReference>
<evidence type="ECO:0000313" key="5">
    <source>
        <dbReference type="Proteomes" id="UP000799772"/>
    </source>
</evidence>
<organism evidence="4 5">
    <name type="scientific">Rhizodiscina lignyota</name>
    <dbReference type="NCBI Taxonomy" id="1504668"/>
    <lineage>
        <taxon>Eukaryota</taxon>
        <taxon>Fungi</taxon>
        <taxon>Dikarya</taxon>
        <taxon>Ascomycota</taxon>
        <taxon>Pezizomycotina</taxon>
        <taxon>Dothideomycetes</taxon>
        <taxon>Pleosporomycetidae</taxon>
        <taxon>Aulographales</taxon>
        <taxon>Rhizodiscinaceae</taxon>
        <taxon>Rhizodiscina</taxon>
    </lineage>
</organism>
<dbReference type="SUPFAM" id="SSF55874">
    <property type="entry name" value="ATPase domain of HSP90 chaperone/DNA topoisomerase II/histidine kinase"/>
    <property type="match status" value="1"/>
</dbReference>
<feature type="non-terminal residue" evidence="4">
    <location>
        <position position="353"/>
    </location>
</feature>
<dbReference type="NCBIfam" id="TIGR00585">
    <property type="entry name" value="mutl"/>
    <property type="match status" value="1"/>
</dbReference>
<dbReference type="InterPro" id="IPR020568">
    <property type="entry name" value="Ribosomal_Su5_D2-typ_SF"/>
</dbReference>
<accession>A0A9P4IBI9</accession>
<dbReference type="GO" id="GO:0140664">
    <property type="term" value="F:ATP-dependent DNA damage sensor activity"/>
    <property type="evidence" value="ECO:0007669"/>
    <property type="project" value="InterPro"/>
</dbReference>
<gene>
    <name evidence="4" type="ORF">NA57DRAFT_42483</name>
</gene>
<dbReference type="EMBL" id="ML978129">
    <property type="protein sequence ID" value="KAF2096682.1"/>
    <property type="molecule type" value="Genomic_DNA"/>
</dbReference>
<dbReference type="InterPro" id="IPR014721">
    <property type="entry name" value="Ribsml_uS5_D2-typ_fold_subgr"/>
</dbReference>
<evidence type="ECO:0000313" key="4">
    <source>
        <dbReference type="EMBL" id="KAF2096682.1"/>
    </source>
</evidence>
<dbReference type="GO" id="GO:0061982">
    <property type="term" value="P:meiosis I cell cycle process"/>
    <property type="evidence" value="ECO:0007669"/>
    <property type="project" value="UniProtKB-ARBA"/>
</dbReference>
<dbReference type="GO" id="GO:0005524">
    <property type="term" value="F:ATP binding"/>
    <property type="evidence" value="ECO:0007669"/>
    <property type="project" value="InterPro"/>
</dbReference>
<dbReference type="PANTHER" id="PTHR10073:SF41">
    <property type="entry name" value="MISMATCH REPAIR PROTEIN, PUTATIVE (AFU_ORTHOLOGUE AFUA_8G05820)-RELATED"/>
    <property type="match status" value="1"/>
</dbReference>
<dbReference type="GO" id="GO:0016887">
    <property type="term" value="F:ATP hydrolysis activity"/>
    <property type="evidence" value="ECO:0007669"/>
    <property type="project" value="InterPro"/>
</dbReference>
<evidence type="ECO:0000256" key="2">
    <source>
        <dbReference type="ARBA" id="ARBA00022763"/>
    </source>
</evidence>
<proteinExistence type="inferred from homology"/>
<dbReference type="InterPro" id="IPR013507">
    <property type="entry name" value="DNA_mismatch_S5_2-like"/>
</dbReference>
<dbReference type="SMART" id="SM01340">
    <property type="entry name" value="DNA_mis_repair"/>
    <property type="match status" value="1"/>
</dbReference>
<dbReference type="AlphaFoldDB" id="A0A9P4IBI9"/>
<dbReference type="FunFam" id="3.30.565.10:FF:000017">
    <property type="entry name" value="PMS1 homolog 1, mismatch repair system component"/>
    <property type="match status" value="1"/>
</dbReference>
<evidence type="ECO:0000259" key="3">
    <source>
        <dbReference type="SMART" id="SM01340"/>
    </source>
</evidence>
<dbReference type="SUPFAM" id="SSF54211">
    <property type="entry name" value="Ribosomal protein S5 domain 2-like"/>
    <property type="match status" value="1"/>
</dbReference>
<keyword evidence="5" id="KW-1185">Reference proteome</keyword>
<dbReference type="Gene3D" id="3.30.565.10">
    <property type="entry name" value="Histidine kinase-like ATPase, C-terminal domain"/>
    <property type="match status" value="1"/>
</dbReference>
<dbReference type="PANTHER" id="PTHR10073">
    <property type="entry name" value="DNA MISMATCH REPAIR PROTEIN MLH, PMS, MUTL"/>
    <property type="match status" value="1"/>
</dbReference>
<feature type="domain" description="DNA mismatch repair protein S5" evidence="3">
    <location>
        <begin position="226"/>
        <end position="350"/>
    </location>
</feature>